<dbReference type="GO" id="GO:0005524">
    <property type="term" value="F:ATP binding"/>
    <property type="evidence" value="ECO:0007669"/>
    <property type="project" value="UniProtKB-UniRule"/>
</dbReference>
<keyword evidence="10" id="KW-1185">Reference proteome</keyword>
<dbReference type="PANTHER" id="PTHR45641">
    <property type="entry name" value="TETRATRICOPEPTIDE REPEAT PROTEIN (AFU_ORTHOLOGUE AFUA_6G03870)"/>
    <property type="match status" value="1"/>
</dbReference>
<accession>A0A8A4THX2</accession>
<evidence type="ECO:0000313" key="9">
    <source>
        <dbReference type="EMBL" id="QTD49223.1"/>
    </source>
</evidence>
<keyword evidence="7" id="KW-1133">Transmembrane helix</keyword>
<dbReference type="InterPro" id="IPR019734">
    <property type="entry name" value="TPR_rpt"/>
</dbReference>
<dbReference type="EMBL" id="CP071793">
    <property type="protein sequence ID" value="QTD49223.1"/>
    <property type="molecule type" value="Genomic_DNA"/>
</dbReference>
<evidence type="ECO:0000256" key="7">
    <source>
        <dbReference type="SAM" id="Phobius"/>
    </source>
</evidence>
<gene>
    <name evidence="9" type="ORF">J3U87_26865</name>
</gene>
<dbReference type="RefSeq" id="WP_237378866.1">
    <property type="nucleotide sequence ID" value="NZ_CP071793.1"/>
</dbReference>
<evidence type="ECO:0000313" key="10">
    <source>
        <dbReference type="Proteomes" id="UP000663929"/>
    </source>
</evidence>
<dbReference type="InterPro" id="IPR008271">
    <property type="entry name" value="Ser/Thr_kinase_AS"/>
</dbReference>
<dbReference type="GO" id="GO:0042802">
    <property type="term" value="F:identical protein binding"/>
    <property type="evidence" value="ECO:0007669"/>
    <property type="project" value="InterPro"/>
</dbReference>
<dbReference type="InterPro" id="IPR011009">
    <property type="entry name" value="Kinase-like_dom_sf"/>
</dbReference>
<evidence type="ECO:0000256" key="5">
    <source>
        <dbReference type="PROSITE-ProRule" id="PRU00339"/>
    </source>
</evidence>
<feature type="domain" description="Protein kinase" evidence="8">
    <location>
        <begin position="73"/>
        <end position="364"/>
    </location>
</feature>
<feature type="binding site" evidence="6">
    <location>
        <position position="103"/>
    </location>
    <ligand>
        <name>ATP</name>
        <dbReference type="ChEBI" id="CHEBI:30616"/>
    </ligand>
</feature>
<dbReference type="Gene3D" id="1.25.40.10">
    <property type="entry name" value="Tetratricopeptide repeat domain"/>
    <property type="match status" value="4"/>
</dbReference>
<keyword evidence="1" id="KW-0677">Repeat</keyword>
<sequence>MNLQRERRILDLFKRALVLPDSEREAFVRDACGEDEDLCRTILVRLQKADEVMNTFGELSDGGTLAGMRVGPYQLLRLIGEGGMGDVYLATRQGEFSMEVAVKFLKRGVADDVIKRFQRERQIMADLSHPNIAALFDGGNTSGGRPYFVMEYVEGIPIDDYCRKHDLNLRQRLRLFRKVCRAVSFAHRNLVIHRDLKPANILVDRHGEPKLLDFGIAGWLDPSTRAQDTETIHGHRAMTLEYASPEQVKGERLTAATDIYSLGVILYELLTETRPLKIRDLPLVEAMRRICEEPPRKPSSLVFASQSDVPEMDVGTTRVSRMTHVPRWRRHIAGDLDTIVLMALQKEPSQRFPSVEALSEEIWRYLEGLPLRVRPKSWLYRTTKFAGRHRTALGVASGFLVLVFALLVTLWFQQIQLKKERDRAHVERDRAQQERQVSEIATKFLKGVFEAADPRLAEGESITADDLLAEGSLQIRGALQEYPEIRANLLDTLAEVHISQGLFAEALSFLSESEALRTSLTPGSLELAKVKHLKALVHLELADYPAAEKAVKEALTLRESALGKVHHQTYESLFLMGRITYEKGNYRQAEPLYREAIEGMARLREARDLEVDKEALLKLGAVAAPLEKRDRDLLFAEMAAEFANFLYVRVKYRQALAYQRRALELFEAYLPPRHPDIGDAQLTLAGIHVAQGRLEEGKSVYRDVLALRERTYGENHPLVADALGDLADLQMMIGEFDQSRQSMERALHIRRTRLGENHPKVWLSRQSLARLAQVGGDFETGSRELNLVLEGQRKVLGASHPDIAETLNLLGIMTFEQTRYQEGISFFRESLEMKRQFYGDEHPTVATTMDNLGLLYQELDRLTESERLHRDALEMRRRLLGEDDLDIAYSLTSLAIVQQKRGQPNEAERLAHQAVGIYRGVLGNDHPDLASGLNNWAMMLLDLNRFEEALPLLEETLTIERKVYGSEHPTIAITLTNLAGALVDLNRLEEAEQRYLEAQGTLVQNMGPDYGELLYPLRGLAKLYLVQGRVKEAEVTARKAHRLALTIFDRHNFQAVRCEKVLGLALAAQGRYAEAEPLLIHAEQVLASHRGIQTRLIRELWVTLIRVCEDLGHEEHVRQFKNLLNQ</sequence>
<evidence type="ECO:0000256" key="2">
    <source>
        <dbReference type="ARBA" id="ARBA00022741"/>
    </source>
</evidence>
<evidence type="ECO:0000256" key="3">
    <source>
        <dbReference type="ARBA" id="ARBA00022803"/>
    </source>
</evidence>
<dbReference type="PANTHER" id="PTHR45641:SF19">
    <property type="entry name" value="NEPHROCYSTIN-3"/>
    <property type="match status" value="1"/>
</dbReference>
<dbReference type="PROSITE" id="PS00108">
    <property type="entry name" value="PROTEIN_KINASE_ST"/>
    <property type="match status" value="1"/>
</dbReference>
<proteinExistence type="predicted"/>
<evidence type="ECO:0000256" key="6">
    <source>
        <dbReference type="PROSITE-ProRule" id="PRU10141"/>
    </source>
</evidence>
<dbReference type="Gene3D" id="3.30.200.20">
    <property type="entry name" value="Phosphorylase Kinase, domain 1"/>
    <property type="match status" value="1"/>
</dbReference>
<keyword evidence="3 5" id="KW-0802">TPR repeat</keyword>
<keyword evidence="7" id="KW-0472">Membrane</keyword>
<reference evidence="9" key="1">
    <citation type="submission" date="2021-03" db="EMBL/GenBank/DDBJ databases">
        <title>Acanthopleuribacteraceae sp. M133.</title>
        <authorList>
            <person name="Wang G."/>
        </authorList>
    </citation>
    <scope>NUCLEOTIDE SEQUENCE</scope>
    <source>
        <strain evidence="9">M133</strain>
    </source>
</reference>
<feature type="repeat" description="TPR" evidence="5">
    <location>
        <begin position="804"/>
        <end position="837"/>
    </location>
</feature>
<keyword evidence="4 6" id="KW-0067">ATP-binding</keyword>
<protein>
    <submittedName>
        <fullName evidence="9">Tetratricopeptide repeat protein</fullName>
    </submittedName>
</protein>
<name>A0A8A4THX2_SULCO</name>
<dbReference type="Proteomes" id="UP000663929">
    <property type="component" value="Chromosome"/>
</dbReference>
<dbReference type="SMART" id="SM00028">
    <property type="entry name" value="TPR"/>
    <property type="match status" value="13"/>
</dbReference>
<keyword evidence="2 6" id="KW-0547">Nucleotide-binding</keyword>
<dbReference type="Gene3D" id="1.10.510.10">
    <property type="entry name" value="Transferase(Phosphotransferase) domain 1"/>
    <property type="match status" value="1"/>
</dbReference>
<dbReference type="InterPro" id="IPR017441">
    <property type="entry name" value="Protein_kinase_ATP_BS"/>
</dbReference>
<dbReference type="SUPFAM" id="SSF48452">
    <property type="entry name" value="TPR-like"/>
    <property type="match status" value="3"/>
</dbReference>
<dbReference type="PROSITE" id="PS50005">
    <property type="entry name" value="TPR"/>
    <property type="match status" value="1"/>
</dbReference>
<dbReference type="AlphaFoldDB" id="A0A8A4THX2"/>
<evidence type="ECO:0000259" key="8">
    <source>
        <dbReference type="PROSITE" id="PS50011"/>
    </source>
</evidence>
<dbReference type="CDD" id="cd14014">
    <property type="entry name" value="STKc_PknB_like"/>
    <property type="match status" value="1"/>
</dbReference>
<dbReference type="InterPro" id="IPR011990">
    <property type="entry name" value="TPR-like_helical_dom_sf"/>
</dbReference>
<dbReference type="SUPFAM" id="SSF56112">
    <property type="entry name" value="Protein kinase-like (PK-like)"/>
    <property type="match status" value="1"/>
</dbReference>
<organism evidence="9 10">
    <name type="scientific">Sulfidibacter corallicola</name>
    <dbReference type="NCBI Taxonomy" id="2818388"/>
    <lineage>
        <taxon>Bacteria</taxon>
        <taxon>Pseudomonadati</taxon>
        <taxon>Acidobacteriota</taxon>
        <taxon>Holophagae</taxon>
        <taxon>Acanthopleuribacterales</taxon>
        <taxon>Acanthopleuribacteraceae</taxon>
        <taxon>Sulfidibacter</taxon>
    </lineage>
</organism>
<dbReference type="Pfam" id="PF07721">
    <property type="entry name" value="TPR_4"/>
    <property type="match status" value="1"/>
</dbReference>
<feature type="transmembrane region" description="Helical" evidence="7">
    <location>
        <begin position="391"/>
        <end position="412"/>
    </location>
</feature>
<dbReference type="Pfam" id="PF13374">
    <property type="entry name" value="TPR_10"/>
    <property type="match status" value="2"/>
</dbReference>
<dbReference type="PROSITE" id="PS00107">
    <property type="entry name" value="PROTEIN_KINASE_ATP"/>
    <property type="match status" value="1"/>
</dbReference>
<dbReference type="Pfam" id="PF00069">
    <property type="entry name" value="Pkinase"/>
    <property type="match status" value="1"/>
</dbReference>
<dbReference type="InterPro" id="IPR011717">
    <property type="entry name" value="TPR-4"/>
</dbReference>
<evidence type="ECO:0000256" key="4">
    <source>
        <dbReference type="ARBA" id="ARBA00022840"/>
    </source>
</evidence>
<dbReference type="InterPro" id="IPR000719">
    <property type="entry name" value="Prot_kinase_dom"/>
</dbReference>
<dbReference type="GO" id="GO:0004672">
    <property type="term" value="F:protein kinase activity"/>
    <property type="evidence" value="ECO:0007669"/>
    <property type="project" value="InterPro"/>
</dbReference>
<dbReference type="SMART" id="SM00220">
    <property type="entry name" value="S_TKc"/>
    <property type="match status" value="1"/>
</dbReference>
<dbReference type="PROSITE" id="PS50011">
    <property type="entry name" value="PROTEIN_KINASE_DOM"/>
    <property type="match status" value="1"/>
</dbReference>
<dbReference type="Pfam" id="PF13424">
    <property type="entry name" value="TPR_12"/>
    <property type="match status" value="4"/>
</dbReference>
<keyword evidence="7" id="KW-0812">Transmembrane</keyword>
<evidence type="ECO:0000256" key="1">
    <source>
        <dbReference type="ARBA" id="ARBA00022737"/>
    </source>
</evidence>
<dbReference type="KEGG" id="scor:J3U87_26865"/>